<dbReference type="PANTHER" id="PTHR23501:SF198">
    <property type="entry name" value="AZOLE RESISTANCE PROTEIN 1-RELATED"/>
    <property type="match status" value="1"/>
</dbReference>
<evidence type="ECO:0000313" key="8">
    <source>
        <dbReference type="Proteomes" id="UP000235371"/>
    </source>
</evidence>
<sequence>LDNTIIATAIPKITSAFDSLQDVGWYGKKIILVFILSSYGHSTPAFIWTNLYILALVIFELGSIMCATARNSIVLIIGRAIAGAGASALFSGAITIVGFTTP</sequence>
<dbReference type="GO" id="GO:0005886">
    <property type="term" value="C:plasma membrane"/>
    <property type="evidence" value="ECO:0007669"/>
    <property type="project" value="TreeGrafter"/>
</dbReference>
<keyword evidence="4 5" id="KW-0472">Membrane</keyword>
<dbReference type="GO" id="GO:0022857">
    <property type="term" value="F:transmembrane transporter activity"/>
    <property type="evidence" value="ECO:0007669"/>
    <property type="project" value="InterPro"/>
</dbReference>
<dbReference type="Proteomes" id="UP000235371">
    <property type="component" value="Unassembled WGS sequence"/>
</dbReference>
<dbReference type="OrthoDB" id="10021397at2759"/>
<dbReference type="PROSITE" id="PS50850">
    <property type="entry name" value="MFS"/>
    <property type="match status" value="1"/>
</dbReference>
<dbReference type="SUPFAM" id="SSF103473">
    <property type="entry name" value="MFS general substrate transporter"/>
    <property type="match status" value="1"/>
</dbReference>
<feature type="domain" description="Major facilitator superfamily (MFS) profile" evidence="6">
    <location>
        <begin position="1"/>
        <end position="102"/>
    </location>
</feature>
<evidence type="ECO:0000256" key="5">
    <source>
        <dbReference type="SAM" id="Phobius"/>
    </source>
</evidence>
<protein>
    <recommendedName>
        <fullName evidence="6">Major facilitator superfamily (MFS) profile domain-containing protein</fullName>
    </recommendedName>
</protein>
<dbReference type="InterPro" id="IPR020846">
    <property type="entry name" value="MFS_dom"/>
</dbReference>
<reference evidence="7 8" key="1">
    <citation type="submission" date="2016-04" db="EMBL/GenBank/DDBJ databases">
        <title>A degradative enzymes factory behind the ericoid mycorrhizal symbiosis.</title>
        <authorList>
            <consortium name="DOE Joint Genome Institute"/>
            <person name="Martino E."/>
            <person name="Morin E."/>
            <person name="Grelet G."/>
            <person name="Kuo A."/>
            <person name="Kohler A."/>
            <person name="Daghino S."/>
            <person name="Barry K."/>
            <person name="Choi C."/>
            <person name="Cichocki N."/>
            <person name="Clum A."/>
            <person name="Copeland A."/>
            <person name="Hainaut M."/>
            <person name="Haridas S."/>
            <person name="Labutti K."/>
            <person name="Lindquist E."/>
            <person name="Lipzen A."/>
            <person name="Khouja H.-R."/>
            <person name="Murat C."/>
            <person name="Ohm R."/>
            <person name="Olson A."/>
            <person name="Spatafora J."/>
            <person name="Veneault-Fourrey C."/>
            <person name="Henrissat B."/>
            <person name="Grigoriev I."/>
            <person name="Martin F."/>
            <person name="Perotto S."/>
        </authorList>
    </citation>
    <scope>NUCLEOTIDE SEQUENCE [LARGE SCALE GENOMIC DNA]</scope>
    <source>
        <strain evidence="7 8">E</strain>
    </source>
</reference>
<dbReference type="AlphaFoldDB" id="A0A2J6SK70"/>
<dbReference type="Gene3D" id="1.20.1720.10">
    <property type="entry name" value="Multidrug resistance protein D"/>
    <property type="match status" value="1"/>
</dbReference>
<keyword evidence="2 5" id="KW-0812">Transmembrane</keyword>
<dbReference type="RefSeq" id="XP_024728082.1">
    <property type="nucleotide sequence ID" value="XM_024873238.1"/>
</dbReference>
<dbReference type="GeneID" id="36581318"/>
<organism evidence="7 8">
    <name type="scientific">Hyaloscypha bicolor E</name>
    <dbReference type="NCBI Taxonomy" id="1095630"/>
    <lineage>
        <taxon>Eukaryota</taxon>
        <taxon>Fungi</taxon>
        <taxon>Dikarya</taxon>
        <taxon>Ascomycota</taxon>
        <taxon>Pezizomycotina</taxon>
        <taxon>Leotiomycetes</taxon>
        <taxon>Helotiales</taxon>
        <taxon>Hyaloscyphaceae</taxon>
        <taxon>Hyaloscypha</taxon>
        <taxon>Hyaloscypha bicolor</taxon>
    </lineage>
</organism>
<evidence type="ECO:0000256" key="2">
    <source>
        <dbReference type="ARBA" id="ARBA00022692"/>
    </source>
</evidence>
<feature type="transmembrane region" description="Helical" evidence="5">
    <location>
        <begin position="45"/>
        <end position="66"/>
    </location>
</feature>
<accession>A0A2J6SK70</accession>
<keyword evidence="3 5" id="KW-1133">Transmembrane helix</keyword>
<feature type="transmembrane region" description="Helical" evidence="5">
    <location>
        <begin position="73"/>
        <end position="99"/>
    </location>
</feature>
<evidence type="ECO:0000256" key="1">
    <source>
        <dbReference type="ARBA" id="ARBA00004141"/>
    </source>
</evidence>
<evidence type="ECO:0000313" key="7">
    <source>
        <dbReference type="EMBL" id="PMD51178.1"/>
    </source>
</evidence>
<evidence type="ECO:0000256" key="3">
    <source>
        <dbReference type="ARBA" id="ARBA00022989"/>
    </source>
</evidence>
<evidence type="ECO:0000259" key="6">
    <source>
        <dbReference type="PROSITE" id="PS50850"/>
    </source>
</evidence>
<dbReference type="PANTHER" id="PTHR23501">
    <property type="entry name" value="MAJOR FACILITATOR SUPERFAMILY"/>
    <property type="match status" value="1"/>
</dbReference>
<keyword evidence="8" id="KW-1185">Reference proteome</keyword>
<comment type="subcellular location">
    <subcellularLocation>
        <location evidence="1">Membrane</location>
        <topology evidence="1">Multi-pass membrane protein</topology>
    </subcellularLocation>
</comment>
<dbReference type="EMBL" id="KZ613912">
    <property type="protein sequence ID" value="PMD51178.1"/>
    <property type="molecule type" value="Genomic_DNA"/>
</dbReference>
<proteinExistence type="predicted"/>
<gene>
    <name evidence="7" type="ORF">K444DRAFT_493345</name>
</gene>
<feature type="non-terminal residue" evidence="7">
    <location>
        <position position="102"/>
    </location>
</feature>
<dbReference type="InterPro" id="IPR036259">
    <property type="entry name" value="MFS_trans_sf"/>
</dbReference>
<evidence type="ECO:0000256" key="4">
    <source>
        <dbReference type="ARBA" id="ARBA00023136"/>
    </source>
</evidence>
<dbReference type="InParanoid" id="A0A2J6SK70"/>
<feature type="non-terminal residue" evidence="7">
    <location>
        <position position="1"/>
    </location>
</feature>
<name>A0A2J6SK70_9HELO</name>